<evidence type="ECO:0000313" key="4">
    <source>
        <dbReference type="EMBL" id="GAG68239.1"/>
    </source>
</evidence>
<dbReference type="Pfam" id="PF00583">
    <property type="entry name" value="Acetyltransf_1"/>
    <property type="match status" value="1"/>
</dbReference>
<evidence type="ECO:0000256" key="1">
    <source>
        <dbReference type="ARBA" id="ARBA00022679"/>
    </source>
</evidence>
<dbReference type="SUPFAM" id="SSF55729">
    <property type="entry name" value="Acyl-CoA N-acyltransferases (Nat)"/>
    <property type="match status" value="1"/>
</dbReference>
<comment type="caution">
    <text evidence="4">The sequence shown here is derived from an EMBL/GenBank/DDBJ whole genome shotgun (WGS) entry which is preliminary data.</text>
</comment>
<evidence type="ECO:0000256" key="2">
    <source>
        <dbReference type="ARBA" id="ARBA00023315"/>
    </source>
</evidence>
<evidence type="ECO:0000259" key="3">
    <source>
        <dbReference type="PROSITE" id="PS51186"/>
    </source>
</evidence>
<feature type="domain" description="N-acetyltransferase" evidence="3">
    <location>
        <begin position="9"/>
        <end position="152"/>
    </location>
</feature>
<keyword evidence="1" id="KW-0808">Transferase</keyword>
<dbReference type="InterPro" id="IPR000182">
    <property type="entry name" value="GNAT_dom"/>
</dbReference>
<dbReference type="PROSITE" id="PS51186">
    <property type="entry name" value="GNAT"/>
    <property type="match status" value="1"/>
</dbReference>
<name>X0ZG15_9ZZZZ</name>
<dbReference type="EMBL" id="BART01009427">
    <property type="protein sequence ID" value="GAG68239.1"/>
    <property type="molecule type" value="Genomic_DNA"/>
</dbReference>
<dbReference type="GO" id="GO:0016747">
    <property type="term" value="F:acyltransferase activity, transferring groups other than amino-acyl groups"/>
    <property type="evidence" value="ECO:0007669"/>
    <property type="project" value="InterPro"/>
</dbReference>
<dbReference type="InterPro" id="IPR016181">
    <property type="entry name" value="Acyl_CoA_acyltransferase"/>
</dbReference>
<gene>
    <name evidence="4" type="ORF">S01H4_20895</name>
</gene>
<protein>
    <recommendedName>
        <fullName evidence="3">N-acetyltransferase domain-containing protein</fullName>
    </recommendedName>
</protein>
<dbReference type="CDD" id="cd04301">
    <property type="entry name" value="NAT_SF"/>
    <property type="match status" value="1"/>
</dbReference>
<keyword evidence="2" id="KW-0012">Acyltransferase</keyword>
<organism evidence="4">
    <name type="scientific">marine sediment metagenome</name>
    <dbReference type="NCBI Taxonomy" id="412755"/>
    <lineage>
        <taxon>unclassified sequences</taxon>
        <taxon>metagenomes</taxon>
        <taxon>ecological metagenomes</taxon>
    </lineage>
</organism>
<dbReference type="InterPro" id="IPR050832">
    <property type="entry name" value="Bact_Acetyltransf"/>
</dbReference>
<dbReference type="AlphaFoldDB" id="X0ZG15"/>
<dbReference type="Gene3D" id="3.40.630.30">
    <property type="match status" value="1"/>
</dbReference>
<accession>X0ZG15</accession>
<sequence length="152" mass="17076">MSNAKEAKVNIRHMIRDDIHEVLALDRIIRGSGRDVISYEDIAAANPGTPPDLSFIAEVDGKIVGFSINRSMYLMVPLTEVCIIHAILIHPDYRGRGIGRKLIQALLYHCQTEDIGTVRALIPDGNKELQAIFERQGFQRSNIVNFDKTFES</sequence>
<proteinExistence type="predicted"/>
<reference evidence="4" key="1">
    <citation type="journal article" date="2014" name="Front. Microbiol.">
        <title>High frequency of phylogenetically diverse reductive dehalogenase-homologous genes in deep subseafloor sedimentary metagenomes.</title>
        <authorList>
            <person name="Kawai M."/>
            <person name="Futagami T."/>
            <person name="Toyoda A."/>
            <person name="Takaki Y."/>
            <person name="Nishi S."/>
            <person name="Hori S."/>
            <person name="Arai W."/>
            <person name="Tsubouchi T."/>
            <person name="Morono Y."/>
            <person name="Uchiyama I."/>
            <person name="Ito T."/>
            <person name="Fujiyama A."/>
            <person name="Inagaki F."/>
            <person name="Takami H."/>
        </authorList>
    </citation>
    <scope>NUCLEOTIDE SEQUENCE</scope>
    <source>
        <strain evidence="4">Expedition CK06-06</strain>
    </source>
</reference>
<dbReference type="PANTHER" id="PTHR43877">
    <property type="entry name" value="AMINOALKYLPHOSPHONATE N-ACETYLTRANSFERASE-RELATED-RELATED"/>
    <property type="match status" value="1"/>
</dbReference>